<reference evidence="2" key="2">
    <citation type="journal article" date="2009" name="Genome Res.">
        <title>Comparative genomic analyses of the human fungal pathogens Coccidioides and their relatives.</title>
        <authorList>
            <person name="Sharpton T.J."/>
            <person name="Stajich J.E."/>
            <person name="Rounsley S.D."/>
            <person name="Gardner M.J."/>
            <person name="Wortman J.R."/>
            <person name="Jordar V.S."/>
            <person name="Maiti R."/>
            <person name="Kodira C.D."/>
            <person name="Neafsey D.E."/>
            <person name="Zeng Q."/>
            <person name="Hung C.-Y."/>
            <person name="McMahan C."/>
            <person name="Muszewska A."/>
            <person name="Grynberg M."/>
            <person name="Mandel M.A."/>
            <person name="Kellner E.M."/>
            <person name="Barker B.M."/>
            <person name="Galgiani J.N."/>
            <person name="Orbach M.J."/>
            <person name="Kirkland T.N."/>
            <person name="Cole G.T."/>
            <person name="Henn M.R."/>
            <person name="Birren B.W."/>
            <person name="Taylor J.W."/>
        </authorList>
    </citation>
    <scope>NUCLEOTIDE SEQUENCE [LARGE SCALE GENOMIC DNA]</scope>
    <source>
        <strain evidence="2">RMSCC 3488</strain>
    </source>
</reference>
<reference evidence="2" key="3">
    <citation type="journal article" date="2010" name="Genome Res.">
        <title>Population genomic sequencing of Coccidioides fungi reveals recent hybridization and transposon control.</title>
        <authorList>
            <person name="Neafsey D.E."/>
            <person name="Barker B.M."/>
            <person name="Sharpton T.J."/>
            <person name="Stajich J.E."/>
            <person name="Park D.J."/>
            <person name="Whiston E."/>
            <person name="Hung C.-Y."/>
            <person name="McMahan C."/>
            <person name="White J."/>
            <person name="Sykes S."/>
            <person name="Heiman D."/>
            <person name="Young S."/>
            <person name="Zeng Q."/>
            <person name="Abouelleil A."/>
            <person name="Aftuck L."/>
            <person name="Bessette D."/>
            <person name="Brown A."/>
            <person name="FitzGerald M."/>
            <person name="Lui A."/>
            <person name="Macdonald J.P."/>
            <person name="Priest M."/>
            <person name="Orbach M.J."/>
            <person name="Galgiani J.N."/>
            <person name="Kirkland T.N."/>
            <person name="Cole G.T."/>
            <person name="Birren B.W."/>
            <person name="Henn M.R."/>
            <person name="Taylor J.W."/>
            <person name="Rounsley S.D."/>
        </authorList>
    </citation>
    <scope>NUCLEOTIDE SEQUENCE [LARGE SCALE GENOMIC DNA]</scope>
    <source>
        <strain evidence="2">RMSCC 3488</strain>
    </source>
</reference>
<dbReference type="VEuPathDB" id="FungiDB:CPAG_02182"/>
<protein>
    <submittedName>
        <fullName evidence="1">Uncharacterized protein</fullName>
    </submittedName>
</protein>
<proteinExistence type="predicted"/>
<sequence length="99" mass="10954">MVLVFGSFHISINDGDRAVHNRCPMNHSAQANLFWDSPASDDKENAPFDFADTSMSDPFTVKDNTVTEAENIVILTANNTQAWREHGHSSSLTRTESDA</sequence>
<accession>A0A0J6FA54</accession>
<name>A0A0J6FA54_COCPO</name>
<gene>
    <name evidence="1" type="ORF">CPAG_02182</name>
</gene>
<evidence type="ECO:0000313" key="1">
    <source>
        <dbReference type="EMBL" id="KMM65839.1"/>
    </source>
</evidence>
<dbReference type="AlphaFoldDB" id="A0A0J6FA54"/>
<dbReference type="EMBL" id="DS268109">
    <property type="protein sequence ID" value="KMM65839.1"/>
    <property type="molecule type" value="Genomic_DNA"/>
</dbReference>
<reference evidence="1 2" key="1">
    <citation type="submission" date="2007-06" db="EMBL/GenBank/DDBJ databases">
        <title>The Genome Sequence of Coccidioides posadasii RMSCC_3488.</title>
        <authorList>
            <consortium name="Coccidioides Genome Resources Consortium"/>
            <consortium name="The Broad Institute Genome Sequencing Platform"/>
            <person name="Henn M.R."/>
            <person name="Sykes S."/>
            <person name="Young S."/>
            <person name="Jaffe D."/>
            <person name="Berlin A."/>
            <person name="Alvarez P."/>
            <person name="Butler J."/>
            <person name="Gnerre S."/>
            <person name="Grabherr M."/>
            <person name="Mauceli E."/>
            <person name="Brockman W."/>
            <person name="Kodira C."/>
            <person name="Alvarado L."/>
            <person name="Zeng Q."/>
            <person name="Crawford M."/>
            <person name="Antoine C."/>
            <person name="Devon K."/>
            <person name="Galgiani J."/>
            <person name="Orsborn K."/>
            <person name="Lewis M.L."/>
            <person name="Nusbaum C."/>
            <person name="Galagan J."/>
            <person name="Birren B."/>
        </authorList>
    </citation>
    <scope>NUCLEOTIDE SEQUENCE [LARGE SCALE GENOMIC DNA]</scope>
    <source>
        <strain evidence="1 2">RMSCC 3488</strain>
    </source>
</reference>
<dbReference type="Proteomes" id="UP000054567">
    <property type="component" value="Unassembled WGS sequence"/>
</dbReference>
<evidence type="ECO:0000313" key="2">
    <source>
        <dbReference type="Proteomes" id="UP000054567"/>
    </source>
</evidence>
<organism evidence="1 2">
    <name type="scientific">Coccidioides posadasii RMSCC 3488</name>
    <dbReference type="NCBI Taxonomy" id="454284"/>
    <lineage>
        <taxon>Eukaryota</taxon>
        <taxon>Fungi</taxon>
        <taxon>Dikarya</taxon>
        <taxon>Ascomycota</taxon>
        <taxon>Pezizomycotina</taxon>
        <taxon>Eurotiomycetes</taxon>
        <taxon>Eurotiomycetidae</taxon>
        <taxon>Onygenales</taxon>
        <taxon>Onygenaceae</taxon>
        <taxon>Coccidioides</taxon>
    </lineage>
</organism>